<dbReference type="EMBL" id="GG751910">
    <property type="protein sequence ID" value="KMW69780.1"/>
    <property type="molecule type" value="Genomic_DNA"/>
</dbReference>
<name>A0A0J9EXA5_AJEDA</name>
<evidence type="ECO:0000313" key="1">
    <source>
        <dbReference type="EMBL" id="KMW69780.1"/>
    </source>
</evidence>
<proteinExistence type="predicted"/>
<dbReference type="Proteomes" id="UP000007802">
    <property type="component" value="Unassembled WGS sequence"/>
</dbReference>
<organism evidence="1">
    <name type="scientific">Ajellomyces dermatitidis (strain ATCC 18188 / CBS 674.68)</name>
    <name type="common">Blastomyces dermatitidis</name>
    <dbReference type="NCBI Taxonomy" id="653446"/>
    <lineage>
        <taxon>Eukaryota</taxon>
        <taxon>Fungi</taxon>
        <taxon>Dikarya</taxon>
        <taxon>Ascomycota</taxon>
        <taxon>Pezizomycotina</taxon>
        <taxon>Eurotiomycetes</taxon>
        <taxon>Eurotiomycetidae</taxon>
        <taxon>Onygenales</taxon>
        <taxon>Ajellomycetaceae</taxon>
        <taxon>Blastomyces</taxon>
    </lineage>
</organism>
<dbReference type="AlphaFoldDB" id="A0A0J9EXA5"/>
<accession>A0A0J9EXA5</accession>
<gene>
    <name evidence="1" type="ORF">BDDG_13935</name>
</gene>
<reference evidence="1" key="1">
    <citation type="submission" date="2010-03" db="EMBL/GenBank/DDBJ databases">
        <title>Annotation of Blastomyces dermatitidis strain ATCC 18188.</title>
        <authorList>
            <consortium name="The Broad Institute Genome Sequencing Platform"/>
            <consortium name="Broad Institute Genome Sequencing Center for Infectious Disease."/>
            <person name="Cuomo C."/>
            <person name="Klein B."/>
            <person name="Sullivan T."/>
            <person name="Heitman J."/>
            <person name="Young S."/>
            <person name="Zeng Q."/>
            <person name="Gargeya S."/>
            <person name="Alvarado L."/>
            <person name="Berlin A.M."/>
            <person name="Chapman S.B."/>
            <person name="Chen Z."/>
            <person name="Freedman E."/>
            <person name="Gellesch M."/>
            <person name="Goldberg J."/>
            <person name="Griggs A."/>
            <person name="Gujja S."/>
            <person name="Heilman E."/>
            <person name="Heiman D."/>
            <person name="Howarth C."/>
            <person name="Mehta T."/>
            <person name="Neiman D."/>
            <person name="Pearson M."/>
            <person name="Roberts A."/>
            <person name="Saif S."/>
            <person name="Shea T."/>
            <person name="Shenoy N."/>
            <person name="Sisk P."/>
            <person name="Stolte C."/>
            <person name="Sykes S."/>
            <person name="White J."/>
            <person name="Yandava C."/>
            <person name="Haas B."/>
            <person name="Nusbaum C."/>
            <person name="Birren B."/>
        </authorList>
    </citation>
    <scope>NUCLEOTIDE SEQUENCE</scope>
    <source>
        <strain evidence="1">ATCC 18188</strain>
    </source>
</reference>
<sequence length="53" mass="5517">MGQIGKGGTRVRLGVGVLEHQRWTGVFAEVAPSDISTTTGRGSSKIEKIGAYG</sequence>
<protein>
    <submittedName>
        <fullName evidence="1">Uncharacterized protein</fullName>
    </submittedName>
</protein>